<dbReference type="Proteomes" id="UP000032180">
    <property type="component" value="Chromosome 7"/>
</dbReference>
<accession>A0A0D9X134</accession>
<reference evidence="12 13" key="1">
    <citation type="submission" date="2012-08" db="EMBL/GenBank/DDBJ databases">
        <title>Oryza genome evolution.</title>
        <authorList>
            <person name="Wing R.A."/>
        </authorList>
    </citation>
    <scope>NUCLEOTIDE SEQUENCE</scope>
</reference>
<dbReference type="FunFam" id="2.20.25.80:FF:000003">
    <property type="entry name" value="WRKY transcription factor 57"/>
    <property type="match status" value="1"/>
</dbReference>
<dbReference type="GO" id="GO:0005634">
    <property type="term" value="C:nucleus"/>
    <property type="evidence" value="ECO:0007669"/>
    <property type="project" value="UniProtKB-SubCell"/>
</dbReference>
<keyword evidence="2" id="KW-0479">Metal-binding</keyword>
<dbReference type="HOGENOM" id="CLU_012086_7_2_1"/>
<dbReference type="EnsemblPlants" id="LPERR07G18170.1">
    <property type="protein sequence ID" value="LPERR07G18170.1"/>
    <property type="gene ID" value="LPERR07G18170"/>
</dbReference>
<dbReference type="Gene3D" id="2.20.25.80">
    <property type="entry name" value="WRKY domain"/>
    <property type="match status" value="2"/>
</dbReference>
<sequence>MAAAQRVPGGGRSGSGSGSGGPRFPAAVESLLDGGGGGGGGGGWLSPPPKISGGAVILGYTQGNFEVFSEQDLAPLTAEEVHQSKCITVIEEENTSFSHFGTSALISQHVSCSAVNVTPLQEILTLPSQMSNANTESSGVLQGLPTSSVVLDRPADDGYNWRKYGQKAVKGGEFPKSYYKCTHLNCSVRRNVEHSADGRIVQIIYRGQHTHERPTKRRFKDCGGVLDDLDDFDGNTGTSVRSQADNQDYCAKPIIPNGAMLGPLVEKMEEGDDQLPGSSNNQEECDDEVRADDGAAGDASATERNMPAPGQKIIVSTTSEVDLLDDGYRWRKYGQKVVKGNPYPRSYYKCTYPGCDVKKQVERSVEEPNAVITTYEGKHIHDVPAARNKSHEVADASLLQNTKSNAYCTEQAYRTITC</sequence>
<keyword evidence="6" id="KW-0238">DNA-binding</keyword>
<evidence type="ECO:0000256" key="2">
    <source>
        <dbReference type="ARBA" id="ARBA00022723"/>
    </source>
</evidence>
<evidence type="ECO:0000256" key="8">
    <source>
        <dbReference type="ARBA" id="ARBA00023242"/>
    </source>
</evidence>
<proteinExistence type="inferred from homology"/>
<evidence type="ECO:0000256" key="7">
    <source>
        <dbReference type="ARBA" id="ARBA00023163"/>
    </source>
</evidence>
<evidence type="ECO:0000313" key="13">
    <source>
        <dbReference type="Proteomes" id="UP000032180"/>
    </source>
</evidence>
<dbReference type="GO" id="GO:0046872">
    <property type="term" value="F:metal ion binding"/>
    <property type="evidence" value="ECO:0007669"/>
    <property type="project" value="UniProtKB-KW"/>
</dbReference>
<evidence type="ECO:0000256" key="3">
    <source>
        <dbReference type="ARBA" id="ARBA00022737"/>
    </source>
</evidence>
<keyword evidence="5" id="KW-0805">Transcription regulation</keyword>
<evidence type="ECO:0000256" key="5">
    <source>
        <dbReference type="ARBA" id="ARBA00023015"/>
    </source>
</evidence>
<comment type="similarity">
    <text evidence="9">Belongs to the WRKY group I family.</text>
</comment>
<dbReference type="Gramene" id="LPERR07G18170.1">
    <property type="protein sequence ID" value="LPERR07G18170.1"/>
    <property type="gene ID" value="LPERR07G18170"/>
</dbReference>
<evidence type="ECO:0000256" key="4">
    <source>
        <dbReference type="ARBA" id="ARBA00022833"/>
    </source>
</evidence>
<reference evidence="12" key="3">
    <citation type="submission" date="2015-04" db="UniProtKB">
        <authorList>
            <consortium name="EnsemblPlants"/>
        </authorList>
    </citation>
    <scope>IDENTIFICATION</scope>
</reference>
<feature type="compositionally biased region" description="Gly residues" evidence="10">
    <location>
        <begin position="8"/>
        <end position="21"/>
    </location>
</feature>
<dbReference type="InterPro" id="IPR044810">
    <property type="entry name" value="WRKY_plant"/>
</dbReference>
<dbReference type="SMART" id="SM00774">
    <property type="entry name" value="WRKY"/>
    <property type="match status" value="2"/>
</dbReference>
<feature type="region of interest" description="Disordered" evidence="10">
    <location>
        <begin position="1"/>
        <end position="32"/>
    </location>
</feature>
<keyword evidence="3" id="KW-0677">Repeat</keyword>
<dbReference type="SUPFAM" id="SSF118290">
    <property type="entry name" value="WRKY DNA-binding domain"/>
    <property type="match status" value="2"/>
</dbReference>
<feature type="domain" description="WRKY" evidence="11">
    <location>
        <begin position="319"/>
        <end position="384"/>
    </location>
</feature>
<feature type="domain" description="WRKY" evidence="11">
    <location>
        <begin position="156"/>
        <end position="214"/>
    </location>
</feature>
<evidence type="ECO:0000256" key="10">
    <source>
        <dbReference type="SAM" id="MobiDB-lite"/>
    </source>
</evidence>
<dbReference type="PANTHER" id="PTHR31221:SF167">
    <property type="entry name" value="OS07G0596900 PROTEIN"/>
    <property type="match status" value="1"/>
</dbReference>
<dbReference type="STRING" id="77586.A0A0D9X134"/>
<evidence type="ECO:0000259" key="11">
    <source>
        <dbReference type="PROSITE" id="PS50811"/>
    </source>
</evidence>
<dbReference type="PROSITE" id="PS50811">
    <property type="entry name" value="WRKY"/>
    <property type="match status" value="2"/>
</dbReference>
<keyword evidence="13" id="KW-1185">Reference proteome</keyword>
<evidence type="ECO:0000256" key="9">
    <source>
        <dbReference type="ARBA" id="ARBA00061157"/>
    </source>
</evidence>
<evidence type="ECO:0000313" key="12">
    <source>
        <dbReference type="EnsemblPlants" id="LPERR07G18170.1"/>
    </source>
</evidence>
<comment type="subcellular location">
    <subcellularLocation>
        <location evidence="1">Nucleus</location>
    </subcellularLocation>
</comment>
<dbReference type="InterPro" id="IPR036576">
    <property type="entry name" value="WRKY_dom_sf"/>
</dbReference>
<dbReference type="InterPro" id="IPR003657">
    <property type="entry name" value="WRKY_dom"/>
</dbReference>
<dbReference type="PANTHER" id="PTHR31221">
    <property type="entry name" value="WRKY TRANSCRIPTION FACTOR PROTEIN 1-RELATED"/>
    <property type="match status" value="1"/>
</dbReference>
<evidence type="ECO:0000256" key="1">
    <source>
        <dbReference type="ARBA" id="ARBA00004123"/>
    </source>
</evidence>
<dbReference type="GO" id="GO:0043565">
    <property type="term" value="F:sequence-specific DNA binding"/>
    <property type="evidence" value="ECO:0007669"/>
    <property type="project" value="InterPro"/>
</dbReference>
<dbReference type="FunFam" id="2.20.25.80:FF:000006">
    <property type="entry name" value="WRKY transcription factor"/>
    <property type="match status" value="1"/>
</dbReference>
<keyword evidence="7" id="KW-0804">Transcription</keyword>
<keyword evidence="4" id="KW-0862">Zinc</keyword>
<dbReference type="eggNOG" id="ENOG502QTWW">
    <property type="taxonomic scope" value="Eukaryota"/>
</dbReference>
<protein>
    <recommendedName>
        <fullName evidence="11">WRKY domain-containing protein</fullName>
    </recommendedName>
</protein>
<keyword evidence="8" id="KW-0539">Nucleus</keyword>
<evidence type="ECO:0000256" key="6">
    <source>
        <dbReference type="ARBA" id="ARBA00023125"/>
    </source>
</evidence>
<dbReference type="GO" id="GO:0003700">
    <property type="term" value="F:DNA-binding transcription factor activity"/>
    <property type="evidence" value="ECO:0007669"/>
    <property type="project" value="InterPro"/>
</dbReference>
<name>A0A0D9X134_9ORYZ</name>
<dbReference type="AlphaFoldDB" id="A0A0D9X134"/>
<dbReference type="Pfam" id="PF03106">
    <property type="entry name" value="WRKY"/>
    <property type="match status" value="2"/>
</dbReference>
<organism evidence="12 13">
    <name type="scientific">Leersia perrieri</name>
    <dbReference type="NCBI Taxonomy" id="77586"/>
    <lineage>
        <taxon>Eukaryota</taxon>
        <taxon>Viridiplantae</taxon>
        <taxon>Streptophyta</taxon>
        <taxon>Embryophyta</taxon>
        <taxon>Tracheophyta</taxon>
        <taxon>Spermatophyta</taxon>
        <taxon>Magnoliopsida</taxon>
        <taxon>Liliopsida</taxon>
        <taxon>Poales</taxon>
        <taxon>Poaceae</taxon>
        <taxon>BOP clade</taxon>
        <taxon>Oryzoideae</taxon>
        <taxon>Oryzeae</taxon>
        <taxon>Oryzinae</taxon>
        <taxon>Leersia</taxon>
    </lineage>
</organism>
<reference evidence="13" key="2">
    <citation type="submission" date="2013-12" db="EMBL/GenBank/DDBJ databases">
        <authorList>
            <person name="Yu Y."/>
            <person name="Lee S."/>
            <person name="de Baynast K."/>
            <person name="Wissotski M."/>
            <person name="Liu L."/>
            <person name="Talag J."/>
            <person name="Goicoechea J."/>
            <person name="Angelova A."/>
            <person name="Jetty R."/>
            <person name="Kudrna D."/>
            <person name="Golser W."/>
            <person name="Rivera L."/>
            <person name="Zhang J."/>
            <person name="Wing R."/>
        </authorList>
    </citation>
    <scope>NUCLEOTIDE SEQUENCE</scope>
</reference>
<feature type="region of interest" description="Disordered" evidence="10">
    <location>
        <begin position="269"/>
        <end position="305"/>
    </location>
</feature>